<evidence type="ECO:0000256" key="15">
    <source>
        <dbReference type="SAM" id="Phobius"/>
    </source>
</evidence>
<reference evidence="17 18" key="1">
    <citation type="submission" date="2024-01" db="EMBL/GenBank/DDBJ databases">
        <authorList>
            <person name="Alioto T."/>
            <person name="Alioto T."/>
            <person name="Gomez Garrido J."/>
        </authorList>
    </citation>
    <scope>NUCLEOTIDE SEQUENCE [LARGE SCALE GENOMIC DNA]</scope>
</reference>
<evidence type="ECO:0000256" key="12">
    <source>
        <dbReference type="ARBA" id="ARBA00046271"/>
    </source>
</evidence>
<dbReference type="AlphaFoldDB" id="A0AAV1MWG8"/>
<dbReference type="Pfam" id="PF05648">
    <property type="entry name" value="PEX11"/>
    <property type="match status" value="1"/>
</dbReference>
<evidence type="ECO:0000256" key="8">
    <source>
        <dbReference type="ARBA" id="ARBA00023140"/>
    </source>
</evidence>
<evidence type="ECO:0000256" key="1">
    <source>
        <dbReference type="ARBA" id="ARBA00004651"/>
    </source>
</evidence>
<evidence type="ECO:0000256" key="14">
    <source>
        <dbReference type="SAM" id="MobiDB-lite"/>
    </source>
</evidence>
<feature type="transmembrane region" description="Helical" evidence="15">
    <location>
        <begin position="43"/>
        <end position="64"/>
    </location>
</feature>
<feature type="transmembrane region" description="Helical" evidence="15">
    <location>
        <begin position="115"/>
        <end position="135"/>
    </location>
</feature>
<dbReference type="SUPFAM" id="SSF81321">
    <property type="entry name" value="Family A G protein-coupled receptor-like"/>
    <property type="match status" value="1"/>
</dbReference>
<evidence type="ECO:0000313" key="18">
    <source>
        <dbReference type="Proteomes" id="UP001314229"/>
    </source>
</evidence>
<keyword evidence="9" id="KW-1015">Disulfide bond</keyword>
<proteinExistence type="predicted"/>
<keyword evidence="8" id="KW-0576">Peroxisome</keyword>
<feature type="transmembrane region" description="Helical" evidence="15">
    <location>
        <begin position="76"/>
        <end position="95"/>
    </location>
</feature>
<dbReference type="Gene3D" id="1.20.1070.10">
    <property type="entry name" value="Rhodopsin 7-helix transmembrane proteins"/>
    <property type="match status" value="1"/>
</dbReference>
<accession>A0AAV1MWG8</accession>
<dbReference type="PROSITE" id="PS50262">
    <property type="entry name" value="G_PROTEIN_RECEP_F1_2"/>
    <property type="match status" value="1"/>
</dbReference>
<dbReference type="PRINTS" id="PR00529">
    <property type="entry name" value="GNADOTRPHINR"/>
</dbReference>
<dbReference type="PANTHER" id="PTHR24241:SF69">
    <property type="entry name" value="GONADOTROPIN-RELEASING HORMONE II RECEPTOR-RELATED"/>
    <property type="match status" value="1"/>
</dbReference>
<evidence type="ECO:0000256" key="4">
    <source>
        <dbReference type="ARBA" id="ARBA00022692"/>
    </source>
</evidence>
<keyword evidence="18" id="KW-1185">Reference proteome</keyword>
<keyword evidence="2" id="KW-1003">Cell membrane</keyword>
<dbReference type="InterPro" id="IPR008733">
    <property type="entry name" value="PEX11"/>
</dbReference>
<dbReference type="InterPro" id="IPR017452">
    <property type="entry name" value="GPCR_Rhodpsn_7TM"/>
</dbReference>
<protein>
    <recommendedName>
        <fullName evidence="13">Type II GnRH receptor</fullName>
    </recommendedName>
</protein>
<dbReference type="CDD" id="cd15383">
    <property type="entry name" value="7tmA_GnRHR_vertebrate"/>
    <property type="match status" value="1"/>
</dbReference>
<dbReference type="GO" id="GO:0016559">
    <property type="term" value="P:peroxisome fission"/>
    <property type="evidence" value="ECO:0007669"/>
    <property type="project" value="InterPro"/>
</dbReference>
<dbReference type="Pfam" id="PF00001">
    <property type="entry name" value="7tm_1"/>
    <property type="match status" value="1"/>
</dbReference>
<keyword evidence="6" id="KW-0297">G-protein coupled receptor</keyword>
<keyword evidence="5 15" id="KW-1133">Transmembrane helix</keyword>
<evidence type="ECO:0000313" key="17">
    <source>
        <dbReference type="EMBL" id="CAK6951078.1"/>
    </source>
</evidence>
<evidence type="ECO:0000256" key="3">
    <source>
        <dbReference type="ARBA" id="ARBA00022553"/>
    </source>
</evidence>
<dbReference type="FunFam" id="1.20.1070.10:FF:000199">
    <property type="entry name" value="Gonadotropin-releasing hormone II receptor"/>
    <property type="match status" value="1"/>
</dbReference>
<evidence type="ECO:0000256" key="5">
    <source>
        <dbReference type="ARBA" id="ARBA00022989"/>
    </source>
</evidence>
<dbReference type="GO" id="GO:0032870">
    <property type="term" value="P:cellular response to hormone stimulus"/>
    <property type="evidence" value="ECO:0007669"/>
    <property type="project" value="TreeGrafter"/>
</dbReference>
<sequence>MFHQLTDSTVNGSCQGATSVCNKSADGDALQLPTFSTAAKVRVIITFTLCAVSAVCNLLVLWAASNGGKRKSHVRILIMNLTVADLLVTFIVMPVDAVWNITVQWQAGDVACRLLMFMKLVAMYSSAFVTVVISLDRQSAILNPLGISEAKRKSKIMLTVAWTMSVILSLPQMFIFHNVTITVPENFTQCTTHGSFVQHWQETLYNMFTFVCLFLLPLVIMIFCYTRILIEISSRMARNNLLSRDVHLRRSHNNIPKARMRTLKMSIVIVTSFIICWTPYYLLGLWYWLFPEKMEETVSHSLTHMLFIFGLFNACLDPITYGLFTIHLHQGLKRCCRRSNTLSKSENNTCLMHMTRLSTRRQIASGSQSTDIEEGNDNNSMKSSSKPIIPLIMDTIVHFTNQSQGRDRVLRTTQYACALSIYLLRNNPNRKDLVAKLKSLEADMSAGRKLFRLGNTINSIEAAKRTMQLSDRVLCLCLTVANINRALYFICDNVLWARNVGLIRDIDKERWRLSASRFYFVSLVMSLTRDVYGIFQLMVQRAGDKEFKQKMDSHLDQNPEVAQVIIPQLDAFLFLLLESLKSHPAVALDTVKNICDLIIPLDRLGIYTSNAGVVGFCGLISSFIGIVTLAQPKLKIKP</sequence>
<gene>
    <name evidence="17" type="ORF">FSCOSCO3_A003010</name>
</gene>
<feature type="transmembrane region" description="Helical" evidence="15">
    <location>
        <begin position="267"/>
        <end position="290"/>
    </location>
</feature>
<keyword evidence="11" id="KW-0807">Transducer</keyword>
<evidence type="ECO:0000256" key="7">
    <source>
        <dbReference type="ARBA" id="ARBA00023136"/>
    </source>
</evidence>
<evidence type="ECO:0000256" key="13">
    <source>
        <dbReference type="ARBA" id="ARBA00082552"/>
    </source>
</evidence>
<dbReference type="GO" id="GO:0004930">
    <property type="term" value="F:G protein-coupled receptor activity"/>
    <property type="evidence" value="ECO:0007669"/>
    <property type="project" value="UniProtKB-KW"/>
</dbReference>
<evidence type="ECO:0000256" key="11">
    <source>
        <dbReference type="ARBA" id="ARBA00023224"/>
    </source>
</evidence>
<dbReference type="GO" id="GO:0042277">
    <property type="term" value="F:peptide binding"/>
    <property type="evidence" value="ECO:0007669"/>
    <property type="project" value="TreeGrafter"/>
</dbReference>
<dbReference type="GO" id="GO:0005886">
    <property type="term" value="C:plasma membrane"/>
    <property type="evidence" value="ECO:0007669"/>
    <property type="project" value="UniProtKB-SubCell"/>
</dbReference>
<keyword evidence="7 15" id="KW-0472">Membrane</keyword>
<feature type="transmembrane region" description="Helical" evidence="15">
    <location>
        <begin position="207"/>
        <end position="230"/>
    </location>
</feature>
<evidence type="ECO:0000256" key="6">
    <source>
        <dbReference type="ARBA" id="ARBA00023040"/>
    </source>
</evidence>
<keyword evidence="3" id="KW-0597">Phosphoprotein</keyword>
<feature type="domain" description="G-protein coupled receptors family 1 profile" evidence="16">
    <location>
        <begin position="56"/>
        <end position="321"/>
    </location>
</feature>
<feature type="transmembrane region" description="Helical" evidence="15">
    <location>
        <begin position="302"/>
        <end position="324"/>
    </location>
</feature>
<dbReference type="InterPro" id="IPR001658">
    <property type="entry name" value="GphnRH_fam_rcpt"/>
</dbReference>
<dbReference type="GO" id="GO:0005778">
    <property type="term" value="C:peroxisomal membrane"/>
    <property type="evidence" value="ECO:0007669"/>
    <property type="project" value="UniProtKB-SubCell"/>
</dbReference>
<feature type="transmembrane region" description="Helical" evidence="15">
    <location>
        <begin position="611"/>
        <end position="630"/>
    </location>
</feature>
<feature type="region of interest" description="Disordered" evidence="14">
    <location>
        <begin position="362"/>
        <end position="383"/>
    </location>
</feature>
<evidence type="ECO:0000256" key="9">
    <source>
        <dbReference type="ARBA" id="ARBA00023157"/>
    </source>
</evidence>
<name>A0AAV1MWG8_SCOSC</name>
<dbReference type="EMBL" id="CAWUFR010000005">
    <property type="protein sequence ID" value="CAK6951078.1"/>
    <property type="molecule type" value="Genomic_DNA"/>
</dbReference>
<organism evidence="17 18">
    <name type="scientific">Scomber scombrus</name>
    <name type="common">Atlantic mackerel</name>
    <name type="synonym">Scomber vernalis</name>
    <dbReference type="NCBI Taxonomy" id="13677"/>
    <lineage>
        <taxon>Eukaryota</taxon>
        <taxon>Metazoa</taxon>
        <taxon>Chordata</taxon>
        <taxon>Craniata</taxon>
        <taxon>Vertebrata</taxon>
        <taxon>Euteleostomi</taxon>
        <taxon>Actinopterygii</taxon>
        <taxon>Neopterygii</taxon>
        <taxon>Teleostei</taxon>
        <taxon>Neoteleostei</taxon>
        <taxon>Acanthomorphata</taxon>
        <taxon>Pelagiaria</taxon>
        <taxon>Scombriformes</taxon>
        <taxon>Scombridae</taxon>
        <taxon>Scomber</taxon>
    </lineage>
</organism>
<comment type="caution">
    <text evidence="17">The sequence shown here is derived from an EMBL/GenBank/DDBJ whole genome shotgun (WGS) entry which is preliminary data.</text>
</comment>
<dbReference type="InterPro" id="IPR000276">
    <property type="entry name" value="GPCR_Rhodpsn"/>
</dbReference>
<evidence type="ECO:0000256" key="2">
    <source>
        <dbReference type="ARBA" id="ARBA00022475"/>
    </source>
</evidence>
<dbReference type="PRINTS" id="PR00237">
    <property type="entry name" value="GPCRRHODOPSN"/>
</dbReference>
<evidence type="ECO:0000259" key="16">
    <source>
        <dbReference type="PROSITE" id="PS50262"/>
    </source>
</evidence>
<feature type="transmembrane region" description="Helical" evidence="15">
    <location>
        <begin position="156"/>
        <end position="176"/>
    </location>
</feature>
<keyword evidence="10 17" id="KW-0675">Receptor</keyword>
<dbReference type="GO" id="GO:0016500">
    <property type="term" value="F:protein-hormone receptor activity"/>
    <property type="evidence" value="ECO:0007669"/>
    <property type="project" value="InterPro"/>
</dbReference>
<evidence type="ECO:0000256" key="10">
    <source>
        <dbReference type="ARBA" id="ARBA00023170"/>
    </source>
</evidence>
<dbReference type="PANTHER" id="PTHR24241">
    <property type="entry name" value="NEUROPEPTIDE RECEPTOR-RELATED G-PROTEIN COUPLED RECEPTOR"/>
    <property type="match status" value="1"/>
</dbReference>
<dbReference type="Proteomes" id="UP001314229">
    <property type="component" value="Unassembled WGS sequence"/>
</dbReference>
<comment type="subcellular location">
    <subcellularLocation>
        <location evidence="1">Cell membrane</location>
        <topology evidence="1">Multi-pass membrane protein</topology>
    </subcellularLocation>
    <subcellularLocation>
        <location evidence="12">Peroxisome membrane</location>
    </subcellularLocation>
</comment>
<feature type="transmembrane region" description="Helical" evidence="15">
    <location>
        <begin position="518"/>
        <end position="539"/>
    </location>
</feature>
<keyword evidence="4 15" id="KW-0812">Transmembrane</keyword>